<dbReference type="Proteomes" id="UP001183619">
    <property type="component" value="Unassembled WGS sequence"/>
</dbReference>
<evidence type="ECO:0000313" key="1">
    <source>
        <dbReference type="EMBL" id="MDR7354204.1"/>
    </source>
</evidence>
<keyword evidence="2" id="KW-1185">Reference proteome</keyword>
<name>A0ABU2B6F5_9CORY</name>
<dbReference type="EMBL" id="JAVDYF010000001">
    <property type="protein sequence ID" value="MDR7354204.1"/>
    <property type="molecule type" value="Genomic_DNA"/>
</dbReference>
<organism evidence="1 2">
    <name type="scientific">Corynebacterium felinum</name>
    <dbReference type="NCBI Taxonomy" id="131318"/>
    <lineage>
        <taxon>Bacteria</taxon>
        <taxon>Bacillati</taxon>
        <taxon>Actinomycetota</taxon>
        <taxon>Actinomycetes</taxon>
        <taxon>Mycobacteriales</taxon>
        <taxon>Corynebacteriaceae</taxon>
        <taxon>Corynebacterium</taxon>
    </lineage>
</organism>
<gene>
    <name evidence="1" type="ORF">J2S37_000742</name>
</gene>
<proteinExistence type="predicted"/>
<sequence>MYADSHFVVFYCAVTPSDGTNNVPHNGTKEKIWGWVGVNLMPKTPIQLPHPLPWKGVGTKKNFVSRSTPQQNLTDKHNTIFASDLRMEVNKHQQW</sequence>
<evidence type="ECO:0000313" key="2">
    <source>
        <dbReference type="Proteomes" id="UP001183619"/>
    </source>
</evidence>
<accession>A0ABU2B6F5</accession>
<reference evidence="1 2" key="1">
    <citation type="submission" date="2023-07" db="EMBL/GenBank/DDBJ databases">
        <title>Sequencing the genomes of 1000 actinobacteria strains.</title>
        <authorList>
            <person name="Klenk H.-P."/>
        </authorList>
    </citation>
    <scope>NUCLEOTIDE SEQUENCE [LARGE SCALE GENOMIC DNA]</scope>
    <source>
        <strain evidence="1 2">DSM 44508</strain>
    </source>
</reference>
<protein>
    <submittedName>
        <fullName evidence="1">Uncharacterized protein</fullName>
    </submittedName>
</protein>
<comment type="caution">
    <text evidence="1">The sequence shown here is derived from an EMBL/GenBank/DDBJ whole genome shotgun (WGS) entry which is preliminary data.</text>
</comment>